<organism evidence="3 4">
    <name type="scientific">Plasticicumulans lactativorans</name>
    <dbReference type="NCBI Taxonomy" id="1133106"/>
    <lineage>
        <taxon>Bacteria</taxon>
        <taxon>Pseudomonadati</taxon>
        <taxon>Pseudomonadota</taxon>
        <taxon>Gammaproteobacteria</taxon>
        <taxon>Candidatus Competibacteraceae</taxon>
        <taxon>Plasticicumulans</taxon>
    </lineage>
</organism>
<evidence type="ECO:0000313" key="3">
    <source>
        <dbReference type="EMBL" id="TCO83620.1"/>
    </source>
</evidence>
<dbReference type="CDD" id="cd13578">
    <property type="entry name" value="PBP2_Bug27"/>
    <property type="match status" value="1"/>
</dbReference>
<dbReference type="Gene3D" id="3.40.190.10">
    <property type="entry name" value="Periplasmic binding protein-like II"/>
    <property type="match status" value="1"/>
</dbReference>
<comment type="similarity">
    <text evidence="1">Belongs to the UPF0065 (bug) family.</text>
</comment>
<keyword evidence="4" id="KW-1185">Reference proteome</keyword>
<evidence type="ECO:0000256" key="1">
    <source>
        <dbReference type="ARBA" id="ARBA00006987"/>
    </source>
</evidence>
<accession>A0A4R2LUM3</accession>
<dbReference type="Pfam" id="PF03401">
    <property type="entry name" value="TctC"/>
    <property type="match status" value="1"/>
</dbReference>
<proteinExistence type="inferred from homology"/>
<dbReference type="SUPFAM" id="SSF53850">
    <property type="entry name" value="Periplasmic binding protein-like II"/>
    <property type="match status" value="1"/>
</dbReference>
<dbReference type="EMBL" id="SLWY01000001">
    <property type="protein sequence ID" value="TCO83620.1"/>
    <property type="molecule type" value="Genomic_DNA"/>
</dbReference>
<dbReference type="InterPro" id="IPR005064">
    <property type="entry name" value="BUG"/>
</dbReference>
<sequence length="329" mass="34648">MSTFKRFTRSFIGAGLLAAGLVAPLMAAAETYPDKPIRMIVPTAPAGGNDFMARIIGQKLQERLGKPVVVENKTGAGGTIGTDFVAKAKPDGYTILFGYIATHGINPAMSKLPYDAVRDFAPITQVAEAQTVIVVNPSVPVNSLQELITLAKAKPGTLNYASAGKGTLPHIAGELFKQLTGTDIGYVHYKGSSPAATDTLAGHTQIMFGSLVTAISHIKAGKLKALAVTGSKRSPLLPDVPTVSEAGLQGFEVAQWYGLFAPANTPKAIIDKLNQETIEVLKNPEVATKFAEQGADVVTGSPADFGRLVEAEIARWSEVSKKANITADY</sequence>
<dbReference type="InterPro" id="IPR042100">
    <property type="entry name" value="Bug_dom1"/>
</dbReference>
<dbReference type="Proteomes" id="UP000295765">
    <property type="component" value="Unassembled WGS sequence"/>
</dbReference>
<dbReference type="PANTHER" id="PTHR42928:SF5">
    <property type="entry name" value="BLR1237 PROTEIN"/>
    <property type="match status" value="1"/>
</dbReference>
<feature type="chain" id="PRO_5020537939" evidence="2">
    <location>
        <begin position="28"/>
        <end position="329"/>
    </location>
</feature>
<dbReference type="PANTHER" id="PTHR42928">
    <property type="entry name" value="TRICARBOXYLATE-BINDING PROTEIN"/>
    <property type="match status" value="1"/>
</dbReference>
<dbReference type="Gene3D" id="3.40.190.150">
    <property type="entry name" value="Bordetella uptake gene, domain 1"/>
    <property type="match status" value="1"/>
</dbReference>
<dbReference type="RefSeq" id="WP_132537898.1">
    <property type="nucleotide sequence ID" value="NZ_SLWY01000001.1"/>
</dbReference>
<feature type="signal peptide" evidence="2">
    <location>
        <begin position="1"/>
        <end position="27"/>
    </location>
</feature>
<comment type="caution">
    <text evidence="3">The sequence shown here is derived from an EMBL/GenBank/DDBJ whole genome shotgun (WGS) entry which is preliminary data.</text>
</comment>
<evidence type="ECO:0000256" key="2">
    <source>
        <dbReference type="SAM" id="SignalP"/>
    </source>
</evidence>
<dbReference type="OrthoDB" id="5171643at2"/>
<keyword evidence="2" id="KW-0732">Signal</keyword>
<dbReference type="AlphaFoldDB" id="A0A4R2LUM3"/>
<protein>
    <submittedName>
        <fullName evidence="3">Tripartite-type tricarboxylate transporter receptor subunit TctC</fullName>
    </submittedName>
</protein>
<reference evidence="3 4" key="1">
    <citation type="submission" date="2019-03" db="EMBL/GenBank/DDBJ databases">
        <title>Genomic Encyclopedia of Type Strains, Phase IV (KMG-IV): sequencing the most valuable type-strain genomes for metagenomic binning, comparative biology and taxonomic classification.</title>
        <authorList>
            <person name="Goeker M."/>
        </authorList>
    </citation>
    <scope>NUCLEOTIDE SEQUENCE [LARGE SCALE GENOMIC DNA]</scope>
    <source>
        <strain evidence="3 4">DSM 25287</strain>
    </source>
</reference>
<gene>
    <name evidence="3" type="ORF">EV699_1014</name>
</gene>
<name>A0A4R2LUM3_9GAMM</name>
<dbReference type="PIRSF" id="PIRSF017082">
    <property type="entry name" value="YflP"/>
    <property type="match status" value="1"/>
</dbReference>
<keyword evidence="3" id="KW-0675">Receptor</keyword>
<evidence type="ECO:0000313" key="4">
    <source>
        <dbReference type="Proteomes" id="UP000295765"/>
    </source>
</evidence>